<dbReference type="GO" id="GO:0006364">
    <property type="term" value="P:rRNA processing"/>
    <property type="evidence" value="ECO:0007669"/>
    <property type="project" value="UniProtKB-UniRule"/>
</dbReference>
<dbReference type="SUPFAM" id="SSF48371">
    <property type="entry name" value="ARM repeat"/>
    <property type="match status" value="1"/>
</dbReference>
<keyword evidence="5" id="KW-0690">Ribosome biogenesis</keyword>
<name>A0A8H7FB20_AGABI</name>
<comment type="caution">
    <text evidence="7">The sequence shown here is derived from an EMBL/GenBank/DDBJ whole genome shotgun (WGS) entry which is preliminary data.</text>
</comment>
<evidence type="ECO:0000313" key="8">
    <source>
        <dbReference type="Proteomes" id="UP000629468"/>
    </source>
</evidence>
<dbReference type="PANTHER" id="PTHR16056:SF2">
    <property type="entry name" value="TESTIS-EXPRESSED PROTEIN 10"/>
    <property type="match status" value="1"/>
</dbReference>
<dbReference type="InterPro" id="IPR024679">
    <property type="entry name" value="Ipi1_N"/>
</dbReference>
<proteinExistence type="inferred from homology"/>
<dbReference type="Gene3D" id="1.25.10.10">
    <property type="entry name" value="Leucine-rich Repeat Variant"/>
    <property type="match status" value="1"/>
</dbReference>
<gene>
    <name evidence="7" type="ORF">Agabi119p4_546</name>
</gene>
<comment type="subcellular location">
    <subcellularLocation>
        <location evidence="2 5">Nucleus</location>
    </subcellularLocation>
</comment>
<evidence type="ECO:0000256" key="2">
    <source>
        <dbReference type="ARBA" id="ARBA00004123"/>
    </source>
</evidence>
<evidence type="ECO:0000313" key="7">
    <source>
        <dbReference type="EMBL" id="KAF7784381.1"/>
    </source>
</evidence>
<evidence type="ECO:0000256" key="5">
    <source>
        <dbReference type="RuleBase" id="RU368021"/>
    </source>
</evidence>
<evidence type="ECO:0000256" key="3">
    <source>
        <dbReference type="ARBA" id="ARBA00006427"/>
    </source>
</evidence>
<dbReference type="AlphaFoldDB" id="A0A8H7FB20"/>
<dbReference type="InterPro" id="IPR016024">
    <property type="entry name" value="ARM-type_fold"/>
</dbReference>
<evidence type="ECO:0000256" key="1">
    <source>
        <dbReference type="ARBA" id="ARBA00002355"/>
    </source>
</evidence>
<sequence length="720" mass="80049">MPKSAKKRKDKAADFAKAKLKLGKEKRAPSNVIDTSFKARSIALPTQSIAAVKDETAPTTKRKLTINDLLTHLKHYNPSVKRDALAGLNELLEAHWSLINKNLSLLINQLARLINDEDASVRKQLLAFFTWLLPRIPQEDLIPHASALVLFTASAQTHIFPEIRIDAVRFLGLLLDFIPVPLVQGWDSTDSTNGKRILEGYLGNLSAGIKYGDGDASSSTVVTSSGVILSPTSKLAVLQSFLSFLRTGLLIGKRERIRQDSHNALHAWYMSQFFTTQNAFRAFEEALRPRLEQPSRADLSTSGDYSQTYSLYDYETPWTMQELENTLQSSGDFKRENSGDSTLSFLLRLSRTLHPVLVSTFLDCASAVFTPDGKESDTETMMVLVVSRLVSLLYGTILSENEDVPSSTLSELENFLGYMTPYFPFSPSNSRDIKIIESFQDLNIIYCELTSLLVLHSNSISLNRATNGSSTQTQQSKSSEAMKLRVRLVSEYITKLLRGQSGHVSQSLSGASYLALLPSIWSIVNNSNAELSLSASDVLQATLEHAKKSPSKSSAKRLAIEFVARLVLLDTESQFRGSFRAGGSDRMGQRFDNWLIHLPQGLWEIGGSDPMATEVIFRFLLRLLQRQPSFIVAETISALSARLVPYFAVTHSVRGQRSGPYSQLSAFHKHLCLDMVSTLLAYVNQSGPDTQRVCPLVKAVRLAVADTGEQSYWTHVWRDI</sequence>
<organism evidence="7 8">
    <name type="scientific">Agaricus bisporus var. burnettii</name>
    <dbReference type="NCBI Taxonomy" id="192524"/>
    <lineage>
        <taxon>Eukaryota</taxon>
        <taxon>Fungi</taxon>
        <taxon>Dikarya</taxon>
        <taxon>Basidiomycota</taxon>
        <taxon>Agaricomycotina</taxon>
        <taxon>Agaricomycetes</taxon>
        <taxon>Agaricomycetidae</taxon>
        <taxon>Agaricales</taxon>
        <taxon>Agaricineae</taxon>
        <taxon>Agaricaceae</taxon>
        <taxon>Agaricus</taxon>
    </lineage>
</organism>
<keyword evidence="4 5" id="KW-0539">Nucleus</keyword>
<reference evidence="7 8" key="1">
    <citation type="journal article" name="Sci. Rep.">
        <title>Telomere-to-telomere assembled and centromere annotated genomes of the two main subspecies of the button mushroom Agaricus bisporus reveal especially polymorphic chromosome ends.</title>
        <authorList>
            <person name="Sonnenberg A.S.M."/>
            <person name="Sedaghat-Telgerd N."/>
            <person name="Lavrijssen B."/>
            <person name="Ohm R.A."/>
            <person name="Hendrickx P.M."/>
            <person name="Scholtmeijer K."/>
            <person name="Baars J.J.P."/>
            <person name="van Peer A."/>
        </authorList>
    </citation>
    <scope>NUCLEOTIDE SEQUENCE [LARGE SCALE GENOMIC DNA]</scope>
    <source>
        <strain evidence="7 8">H119_p4</strain>
    </source>
</reference>
<dbReference type="InterPro" id="IPR011989">
    <property type="entry name" value="ARM-like"/>
</dbReference>
<dbReference type="Pfam" id="PF12333">
    <property type="entry name" value="Ipi1_N"/>
    <property type="match status" value="1"/>
</dbReference>
<keyword evidence="5" id="KW-0698">rRNA processing</keyword>
<evidence type="ECO:0000256" key="4">
    <source>
        <dbReference type="ARBA" id="ARBA00023242"/>
    </source>
</evidence>
<evidence type="ECO:0000259" key="6">
    <source>
        <dbReference type="Pfam" id="PF12333"/>
    </source>
</evidence>
<dbReference type="GO" id="GO:0120330">
    <property type="term" value="C:rixosome complex"/>
    <property type="evidence" value="ECO:0007669"/>
    <property type="project" value="UniProtKB-UniRule"/>
</dbReference>
<dbReference type="EMBL" id="JABXXO010000001">
    <property type="protein sequence ID" value="KAF7784381.1"/>
    <property type="molecule type" value="Genomic_DNA"/>
</dbReference>
<dbReference type="Proteomes" id="UP000629468">
    <property type="component" value="Unassembled WGS sequence"/>
</dbReference>
<comment type="function">
    <text evidence="1 5">Component of the RIX1 complex required for processing of ITS2 sequences from 35S pre-rRNA.</text>
</comment>
<dbReference type="PANTHER" id="PTHR16056">
    <property type="entry name" value="REGULATOR OF MICROTUBULE DYNAMICS PROTEIN"/>
    <property type="match status" value="1"/>
</dbReference>
<dbReference type="GO" id="GO:0005634">
    <property type="term" value="C:nucleus"/>
    <property type="evidence" value="ECO:0007669"/>
    <property type="project" value="UniProtKB-SubCell"/>
</dbReference>
<feature type="domain" description="Pre-rRNA-processing protein Ipi1 N-terminal" evidence="6">
    <location>
        <begin position="139"/>
        <end position="245"/>
    </location>
</feature>
<comment type="similarity">
    <text evidence="3 5">Belongs to the IPI1/TEX10 family.</text>
</comment>
<comment type="subunit">
    <text evidence="5">Component of the RIX1 complex.</text>
</comment>
<protein>
    <recommendedName>
        <fullName evidence="5">Pre-rRNA-processing protein</fullName>
    </recommendedName>
</protein>
<accession>A0A8H7FB20</accession>